<dbReference type="SUPFAM" id="SSF55729">
    <property type="entry name" value="Acyl-CoA N-acyltransferases (Nat)"/>
    <property type="match status" value="1"/>
</dbReference>
<reference evidence="4 5" key="1">
    <citation type="submission" date="2019-11" db="EMBL/GenBank/DDBJ databases">
        <authorList>
            <person name="Zheng R.K."/>
            <person name="Sun C.M."/>
        </authorList>
    </citation>
    <scope>NUCLEOTIDE SEQUENCE [LARGE SCALE GENOMIC DNA]</scope>
    <source>
        <strain evidence="4 5">SRB007</strain>
    </source>
</reference>
<evidence type="ECO:0000256" key="1">
    <source>
        <dbReference type="ARBA" id="ARBA00022679"/>
    </source>
</evidence>
<dbReference type="CDD" id="cd04301">
    <property type="entry name" value="NAT_SF"/>
    <property type="match status" value="1"/>
</dbReference>
<dbReference type="Gene3D" id="3.40.630.30">
    <property type="match status" value="1"/>
</dbReference>
<evidence type="ECO:0000259" key="3">
    <source>
        <dbReference type="PROSITE" id="PS51186"/>
    </source>
</evidence>
<evidence type="ECO:0000313" key="4">
    <source>
        <dbReference type="EMBL" id="QGY40124.1"/>
    </source>
</evidence>
<dbReference type="Proteomes" id="UP000428328">
    <property type="component" value="Chromosome"/>
</dbReference>
<dbReference type="KEGG" id="psel:GM415_08290"/>
<dbReference type="GO" id="GO:0016747">
    <property type="term" value="F:acyltransferase activity, transferring groups other than amino-acyl groups"/>
    <property type="evidence" value="ECO:0007669"/>
    <property type="project" value="InterPro"/>
</dbReference>
<dbReference type="Pfam" id="PF13673">
    <property type="entry name" value="Acetyltransf_10"/>
    <property type="match status" value="1"/>
</dbReference>
<dbReference type="InterPro" id="IPR016181">
    <property type="entry name" value="Acyl_CoA_acyltransferase"/>
</dbReference>
<accession>A0A6I6JR97</accession>
<dbReference type="PANTHER" id="PTHR43800:SF1">
    <property type="entry name" value="PEPTIDYL-LYSINE N-ACETYLTRANSFERASE YJAB"/>
    <property type="match status" value="1"/>
</dbReference>
<dbReference type="NCBIfam" id="NF007807">
    <property type="entry name" value="PRK10514.1"/>
    <property type="match status" value="1"/>
</dbReference>
<name>A0A6I6JR97_9BACT</name>
<dbReference type="EMBL" id="CP046400">
    <property type="protein sequence ID" value="QGY40124.1"/>
    <property type="molecule type" value="Genomic_DNA"/>
</dbReference>
<dbReference type="PROSITE" id="PS51186">
    <property type="entry name" value="GNAT"/>
    <property type="match status" value="1"/>
</dbReference>
<evidence type="ECO:0000256" key="2">
    <source>
        <dbReference type="ARBA" id="ARBA00023315"/>
    </source>
</evidence>
<dbReference type="RefSeq" id="WP_158947347.1">
    <property type="nucleotide sequence ID" value="NZ_CP046400.1"/>
</dbReference>
<sequence length="147" mass="16579">MQILPASKNDYPEILDVWEASVRATHDFLTEEAILYFKPLILNTFLDAVELLCARDERGAILGFMGVAEESIEMLFIAPDSRGTGIGKALLSYGIEELKATRVDVNEQNPQALEFYEHMGFEVVGRSERDGMGKPYPLLHMKLRDND</sequence>
<dbReference type="PANTHER" id="PTHR43800">
    <property type="entry name" value="PEPTIDYL-LYSINE N-ACETYLTRANSFERASE YJAB"/>
    <property type="match status" value="1"/>
</dbReference>
<dbReference type="InterPro" id="IPR000182">
    <property type="entry name" value="GNAT_dom"/>
</dbReference>
<organism evidence="4 5">
    <name type="scientific">Pseudodesulfovibrio cashew</name>
    <dbReference type="NCBI Taxonomy" id="2678688"/>
    <lineage>
        <taxon>Bacteria</taxon>
        <taxon>Pseudomonadati</taxon>
        <taxon>Thermodesulfobacteriota</taxon>
        <taxon>Desulfovibrionia</taxon>
        <taxon>Desulfovibrionales</taxon>
        <taxon>Desulfovibrionaceae</taxon>
    </lineage>
</organism>
<evidence type="ECO:0000313" key="5">
    <source>
        <dbReference type="Proteomes" id="UP000428328"/>
    </source>
</evidence>
<keyword evidence="2" id="KW-0012">Acyltransferase</keyword>
<dbReference type="AlphaFoldDB" id="A0A6I6JR97"/>
<gene>
    <name evidence="4" type="ORF">GM415_08290</name>
</gene>
<feature type="domain" description="N-acetyltransferase" evidence="3">
    <location>
        <begin position="1"/>
        <end position="146"/>
    </location>
</feature>
<keyword evidence="1 4" id="KW-0808">Transferase</keyword>
<keyword evidence="5" id="KW-1185">Reference proteome</keyword>
<proteinExistence type="predicted"/>
<protein>
    <submittedName>
        <fullName evidence="4">Acetyltransferase</fullName>
    </submittedName>
</protein>